<evidence type="ECO:0000259" key="2">
    <source>
        <dbReference type="Pfam" id="PF07238"/>
    </source>
</evidence>
<keyword evidence="6" id="KW-1185">Reference proteome</keyword>
<dbReference type="EMBL" id="JAUOPG010000002">
    <property type="protein sequence ID" value="MDO6452836.1"/>
    <property type="molecule type" value="Genomic_DNA"/>
</dbReference>
<reference evidence="3" key="1">
    <citation type="submission" date="2023-07" db="EMBL/GenBank/DDBJ databases">
        <title>Genome content predicts the carbon catabolic preferences of heterotrophic bacteria.</title>
        <authorList>
            <person name="Gralka M."/>
        </authorList>
    </citation>
    <scope>NUCLEOTIDE SEQUENCE</scope>
    <source>
        <strain evidence="4">5G01</strain>
        <strain evidence="3">I2M16</strain>
    </source>
</reference>
<dbReference type="RefSeq" id="WP_277252108.1">
    <property type="nucleotide sequence ID" value="NZ_CAXHZV010000002.1"/>
</dbReference>
<dbReference type="AlphaFoldDB" id="A0AAW7XGI3"/>
<protein>
    <submittedName>
        <fullName evidence="3">PilZ domain-containing protein</fullName>
    </submittedName>
</protein>
<feature type="region of interest" description="Disordered" evidence="1">
    <location>
        <begin position="114"/>
        <end position="135"/>
    </location>
</feature>
<dbReference type="Proteomes" id="UP001169862">
    <property type="component" value="Unassembled WGS sequence"/>
</dbReference>
<proteinExistence type="predicted"/>
<evidence type="ECO:0000313" key="5">
    <source>
        <dbReference type="Proteomes" id="UP001169862"/>
    </source>
</evidence>
<evidence type="ECO:0000256" key="1">
    <source>
        <dbReference type="SAM" id="MobiDB-lite"/>
    </source>
</evidence>
<dbReference type="Proteomes" id="UP001177341">
    <property type="component" value="Unassembled WGS sequence"/>
</dbReference>
<dbReference type="Gene3D" id="2.40.10.220">
    <property type="entry name" value="predicted glycosyltransferase like domains"/>
    <property type="match status" value="1"/>
</dbReference>
<dbReference type="EMBL" id="JAUYVO010000002">
    <property type="protein sequence ID" value="MDP2521533.1"/>
    <property type="molecule type" value="Genomic_DNA"/>
</dbReference>
<accession>A0AAW7XGI3</accession>
<evidence type="ECO:0000313" key="3">
    <source>
        <dbReference type="EMBL" id="MDO6452836.1"/>
    </source>
</evidence>
<evidence type="ECO:0000313" key="6">
    <source>
        <dbReference type="Proteomes" id="UP001177341"/>
    </source>
</evidence>
<dbReference type="GO" id="GO:0035438">
    <property type="term" value="F:cyclic-di-GMP binding"/>
    <property type="evidence" value="ECO:0007669"/>
    <property type="project" value="InterPro"/>
</dbReference>
<feature type="domain" description="PilZ" evidence="2">
    <location>
        <begin position="14"/>
        <end position="107"/>
    </location>
</feature>
<dbReference type="SUPFAM" id="SSF141371">
    <property type="entry name" value="PilZ domain-like"/>
    <property type="match status" value="1"/>
</dbReference>
<dbReference type="Pfam" id="PF07238">
    <property type="entry name" value="PilZ"/>
    <property type="match status" value="1"/>
</dbReference>
<name>A0AAW7XGI3_9GAMM</name>
<evidence type="ECO:0000313" key="4">
    <source>
        <dbReference type="EMBL" id="MDP2521533.1"/>
    </source>
</evidence>
<sequence length="135" mass="15416">MKPKIEIDIDEDAKRRNFRVTPHADDAVELKIAGISMEIINISAHGIAFLFPGDAKKEIYPIQLAFTTDRDYLIECDLRLIRKQKPEYAGEFENASERDISRITSLIVECQKKEIRRANRPDDDGEPQATGDVDK</sequence>
<comment type="caution">
    <text evidence="3">The sequence shown here is derived from an EMBL/GenBank/DDBJ whole genome shotgun (WGS) entry which is preliminary data.</text>
</comment>
<gene>
    <name evidence="3" type="ORF">Q4490_04600</name>
    <name evidence="4" type="ORF">Q8W30_03015</name>
</gene>
<organism evidence="3 5">
    <name type="scientific">Neptunomonas phycophila</name>
    <dbReference type="NCBI Taxonomy" id="1572645"/>
    <lineage>
        <taxon>Bacteria</taxon>
        <taxon>Pseudomonadati</taxon>
        <taxon>Pseudomonadota</taxon>
        <taxon>Gammaproteobacteria</taxon>
        <taxon>Oceanospirillales</taxon>
        <taxon>Oceanospirillaceae</taxon>
        <taxon>Neptunomonas</taxon>
    </lineage>
</organism>
<dbReference type="InterPro" id="IPR009875">
    <property type="entry name" value="PilZ_domain"/>
</dbReference>